<dbReference type="Gene3D" id="1.20.1600.10">
    <property type="entry name" value="Outer membrane efflux proteins (OEP)"/>
    <property type="match status" value="1"/>
</dbReference>
<proteinExistence type="inferred from homology"/>
<dbReference type="GO" id="GO:0009279">
    <property type="term" value="C:cell outer membrane"/>
    <property type="evidence" value="ECO:0007669"/>
    <property type="project" value="UniProtKB-SubCell"/>
</dbReference>
<gene>
    <name evidence="9" type="ORF">B0A77_04720</name>
</gene>
<evidence type="ECO:0000256" key="3">
    <source>
        <dbReference type="ARBA" id="ARBA00022448"/>
    </source>
</evidence>
<evidence type="ECO:0000256" key="2">
    <source>
        <dbReference type="ARBA" id="ARBA00007613"/>
    </source>
</evidence>
<keyword evidence="5" id="KW-0812">Transmembrane</keyword>
<dbReference type="PANTHER" id="PTHR30026">
    <property type="entry name" value="OUTER MEMBRANE PROTEIN TOLC"/>
    <property type="match status" value="1"/>
</dbReference>
<organism evidence="9 10">
    <name type="scientific">Flavobacterium branchiophilum</name>
    <dbReference type="NCBI Taxonomy" id="55197"/>
    <lineage>
        <taxon>Bacteria</taxon>
        <taxon>Pseudomonadati</taxon>
        <taxon>Bacteroidota</taxon>
        <taxon>Flavobacteriia</taxon>
        <taxon>Flavobacteriales</taxon>
        <taxon>Flavobacteriaceae</taxon>
        <taxon>Flavobacterium</taxon>
    </lineage>
</organism>
<evidence type="ECO:0000256" key="6">
    <source>
        <dbReference type="ARBA" id="ARBA00023136"/>
    </source>
</evidence>
<dbReference type="SUPFAM" id="SSF56954">
    <property type="entry name" value="Outer membrane efflux proteins (OEP)"/>
    <property type="match status" value="1"/>
</dbReference>
<dbReference type="Pfam" id="PF02321">
    <property type="entry name" value="OEP"/>
    <property type="match status" value="1"/>
</dbReference>
<keyword evidence="6" id="KW-0472">Membrane</keyword>
<dbReference type="PANTHER" id="PTHR30026:SF20">
    <property type="entry name" value="OUTER MEMBRANE PROTEIN TOLC"/>
    <property type="match status" value="1"/>
</dbReference>
<evidence type="ECO:0000256" key="4">
    <source>
        <dbReference type="ARBA" id="ARBA00022452"/>
    </source>
</evidence>
<name>A0A2H3KK60_9FLAO</name>
<reference evidence="9 10" key="1">
    <citation type="submission" date="2017-09" db="EMBL/GenBank/DDBJ databases">
        <title>Whole genomes of Flavobacteriaceae.</title>
        <authorList>
            <person name="Stine C."/>
            <person name="Li C."/>
            <person name="Tadesse D."/>
        </authorList>
    </citation>
    <scope>NUCLEOTIDE SEQUENCE [LARGE SCALE GENOMIC DNA]</scope>
    <source>
        <strain evidence="9 10">ATCC 35036</strain>
    </source>
</reference>
<dbReference type="EMBL" id="PCMW01000028">
    <property type="protein sequence ID" value="PDS25464.1"/>
    <property type="molecule type" value="Genomic_DNA"/>
</dbReference>
<dbReference type="AlphaFoldDB" id="A0A2H3KK60"/>
<dbReference type="InterPro" id="IPR003423">
    <property type="entry name" value="OMP_efflux"/>
</dbReference>
<evidence type="ECO:0000313" key="10">
    <source>
        <dbReference type="Proteomes" id="UP000220828"/>
    </source>
</evidence>
<feature type="signal peptide" evidence="8">
    <location>
        <begin position="1"/>
        <end position="21"/>
    </location>
</feature>
<evidence type="ECO:0000313" key="9">
    <source>
        <dbReference type="EMBL" id="PDS25464.1"/>
    </source>
</evidence>
<accession>A0A2H3KK60</accession>
<protein>
    <submittedName>
        <fullName evidence="9">Transporter</fullName>
    </submittedName>
</protein>
<comment type="similarity">
    <text evidence="2">Belongs to the outer membrane factor (OMF) (TC 1.B.17) family.</text>
</comment>
<keyword evidence="4" id="KW-1134">Transmembrane beta strand</keyword>
<dbReference type="RefSeq" id="WP_097553722.1">
    <property type="nucleotide sequence ID" value="NZ_PCMW01000028.1"/>
</dbReference>
<evidence type="ECO:0000256" key="7">
    <source>
        <dbReference type="ARBA" id="ARBA00023237"/>
    </source>
</evidence>
<dbReference type="GO" id="GO:0015562">
    <property type="term" value="F:efflux transmembrane transporter activity"/>
    <property type="evidence" value="ECO:0007669"/>
    <property type="project" value="InterPro"/>
</dbReference>
<dbReference type="Proteomes" id="UP000220828">
    <property type="component" value="Unassembled WGS sequence"/>
</dbReference>
<sequence length="443" mass="49641">MKINKVGFILFILLSLSEVYAQERTKLDLSEAVQLAISKSFEAQLSETKAKTKALEYASSQNKQYPEVSLTGQYLRLTDADVVLKLLPNSSGNVAGSPVVNELLLGQANFNLPLFSGFKIQNSIGLSQNLWEAEKLKTAQTKEDIAMHVVAYYAALFRAQKAVELITDNLKSANQRVSDFKDLEKNGLVARNDLLKVQLQSNKIALSLEEAHKNVAVINYQLVSMLQLPQDFQIEIDVHQFDHQTSLQIIEHDDVALSNRKDLKAFQYFEKANQNLIKITKSNYFPNIALVGGYTALRLQNVATVSNAMTFGVGFSYNLSSIYKNNKDVKIAISKAQETIESKNILIEKIKVQVHEAYENFILAQKQHTVYASAIQVTSENYRIVKDKYDNGLATTTELLDADVEQLNAQINQAYAKANIMLKYYEMQEASGALLSSFNLTNN</sequence>
<feature type="chain" id="PRO_5013864046" evidence="8">
    <location>
        <begin position="22"/>
        <end position="443"/>
    </location>
</feature>
<comment type="caution">
    <text evidence="9">The sequence shown here is derived from an EMBL/GenBank/DDBJ whole genome shotgun (WGS) entry which is preliminary data.</text>
</comment>
<evidence type="ECO:0000256" key="1">
    <source>
        <dbReference type="ARBA" id="ARBA00004442"/>
    </source>
</evidence>
<dbReference type="OrthoDB" id="680214at2"/>
<dbReference type="GO" id="GO:0015288">
    <property type="term" value="F:porin activity"/>
    <property type="evidence" value="ECO:0007669"/>
    <property type="project" value="TreeGrafter"/>
</dbReference>
<evidence type="ECO:0000256" key="5">
    <source>
        <dbReference type="ARBA" id="ARBA00022692"/>
    </source>
</evidence>
<dbReference type="GO" id="GO:1990281">
    <property type="term" value="C:efflux pump complex"/>
    <property type="evidence" value="ECO:0007669"/>
    <property type="project" value="TreeGrafter"/>
</dbReference>
<dbReference type="InterPro" id="IPR051906">
    <property type="entry name" value="TolC-like"/>
</dbReference>
<comment type="subcellular location">
    <subcellularLocation>
        <location evidence="1">Cell outer membrane</location>
    </subcellularLocation>
</comment>
<keyword evidence="7" id="KW-0998">Cell outer membrane</keyword>
<keyword evidence="3" id="KW-0813">Transport</keyword>
<keyword evidence="8" id="KW-0732">Signal</keyword>
<evidence type="ECO:0000256" key="8">
    <source>
        <dbReference type="SAM" id="SignalP"/>
    </source>
</evidence>